<dbReference type="eggNOG" id="COG2755">
    <property type="taxonomic scope" value="Bacteria"/>
</dbReference>
<dbReference type="InterPro" id="IPR036514">
    <property type="entry name" value="SGNH_hydro_sf"/>
</dbReference>
<reference evidence="1 2" key="1">
    <citation type="submission" date="2013-03" db="EMBL/GenBank/DDBJ databases">
        <authorList>
            <person name="Linke B."/>
        </authorList>
    </citation>
    <scope>NUCLEOTIDE SEQUENCE [LARGE SCALE GENOMIC DNA]</scope>
    <source>
        <strain evidence="1 2">B13</strain>
    </source>
</reference>
<dbReference type="PATRIC" id="fig|1301098.3.peg.3078"/>
<gene>
    <name evidence="1" type="ORF">PKB_3050</name>
</gene>
<dbReference type="OrthoDB" id="8717310at2"/>
<organism evidence="1 2">
    <name type="scientific">Pseudomonas knackmussii (strain DSM 6978 / CCUG 54928 / LMG 23759 / B13)</name>
    <dbReference type="NCBI Taxonomy" id="1301098"/>
    <lineage>
        <taxon>Bacteria</taxon>
        <taxon>Pseudomonadati</taxon>
        <taxon>Pseudomonadota</taxon>
        <taxon>Gammaproteobacteria</taxon>
        <taxon>Pseudomonadales</taxon>
        <taxon>Pseudomonadaceae</taxon>
        <taxon>Pseudomonas</taxon>
    </lineage>
</organism>
<dbReference type="Proteomes" id="UP000025241">
    <property type="component" value="Chromosome I"/>
</dbReference>
<dbReference type="KEGG" id="pkc:PKB_3050"/>
<dbReference type="RefSeq" id="WP_043252921.1">
    <property type="nucleotide sequence ID" value="NZ_HG322950.1"/>
</dbReference>
<name>A0A024HIR6_PSEKB</name>
<dbReference type="GO" id="GO:0016788">
    <property type="term" value="F:hydrolase activity, acting on ester bonds"/>
    <property type="evidence" value="ECO:0007669"/>
    <property type="project" value="UniProtKB-ARBA"/>
</dbReference>
<protein>
    <submittedName>
        <fullName evidence="1">Cell morphology-like protein</fullName>
    </submittedName>
</protein>
<sequence>MAASVLAGLTLLVIGESHMSFPDSLMNPLYDELSKQGAQVHAIGACGANAADWVTPKPKLDCGATRDPGGQIKVMSRGTMGTEPIKNVIAKDKPDLVVLIIGDTLASYKTTPFPKVWAYQSVTALTHQIAETGAKCVWVGPAWGKANGSNINENSYGKNQVRTQLVASTLANMVAPCTYIDSTKFSKPGQWVTSDGQHFTIAGYKSWAGAIGNALGQLPASAVKGDKK</sequence>
<keyword evidence="2" id="KW-1185">Reference proteome</keyword>
<accession>A0A024HIR6</accession>
<dbReference type="STRING" id="1301098.PKB_3050"/>
<dbReference type="HOGENOM" id="CLU_1249781_0_0_6"/>
<evidence type="ECO:0000313" key="1">
    <source>
        <dbReference type="EMBL" id="CDF84397.1"/>
    </source>
</evidence>
<dbReference type="EMBL" id="HG322950">
    <property type="protein sequence ID" value="CDF84397.1"/>
    <property type="molecule type" value="Genomic_DNA"/>
</dbReference>
<evidence type="ECO:0000313" key="2">
    <source>
        <dbReference type="Proteomes" id="UP000025241"/>
    </source>
</evidence>
<dbReference type="AlphaFoldDB" id="A0A024HIR6"/>
<dbReference type="Gene3D" id="3.40.50.1110">
    <property type="entry name" value="SGNH hydrolase"/>
    <property type="match status" value="1"/>
</dbReference>
<dbReference type="CDD" id="cd00229">
    <property type="entry name" value="SGNH_hydrolase"/>
    <property type="match status" value="1"/>
</dbReference>
<dbReference type="SUPFAM" id="SSF52266">
    <property type="entry name" value="SGNH hydrolase"/>
    <property type="match status" value="1"/>
</dbReference>
<reference evidence="1 2" key="2">
    <citation type="submission" date="2014-05" db="EMBL/GenBank/DDBJ databases">
        <title>Genome sequence of the 3-chlorobenzoate degrading bacterium Pseudomonas knackmussii B13 shows multiple evidence for horizontal gene transfer.</title>
        <authorList>
            <person name="Miyazaki R."/>
            <person name="Bertelli C."/>
            <person name="Falquet L."/>
            <person name="Robinson-Rechavi M."/>
            <person name="Gharib W."/>
            <person name="Roy S."/>
            <person name="Van der Meer J.R."/>
        </authorList>
    </citation>
    <scope>NUCLEOTIDE SEQUENCE [LARGE SCALE GENOMIC DNA]</scope>
    <source>
        <strain evidence="1 2">B13</strain>
    </source>
</reference>
<proteinExistence type="predicted"/>